<feature type="domain" description="EML-like second beta-propeller" evidence="5">
    <location>
        <begin position="939"/>
        <end position="1090"/>
    </location>
</feature>
<dbReference type="SMART" id="SM00320">
    <property type="entry name" value="WD40"/>
    <property type="match status" value="14"/>
</dbReference>
<protein>
    <submittedName>
        <fullName evidence="6">Uncharacterized protein</fullName>
    </submittedName>
</protein>
<dbReference type="InterPro" id="IPR019775">
    <property type="entry name" value="WD40_repeat_CS"/>
</dbReference>
<dbReference type="PROSITE" id="PS50082">
    <property type="entry name" value="WD_REPEATS_2"/>
    <property type="match status" value="13"/>
</dbReference>
<evidence type="ECO:0000259" key="4">
    <source>
        <dbReference type="Pfam" id="PF12894"/>
    </source>
</evidence>
<feature type="repeat" description="WD" evidence="3">
    <location>
        <begin position="592"/>
        <end position="633"/>
    </location>
</feature>
<name>A0A6H2BTQ6_DOLFA</name>
<evidence type="ECO:0000256" key="3">
    <source>
        <dbReference type="PROSITE-ProRule" id="PRU00221"/>
    </source>
</evidence>
<feature type="repeat" description="WD" evidence="3">
    <location>
        <begin position="800"/>
        <end position="841"/>
    </location>
</feature>
<organism evidence="6 7">
    <name type="scientific">Dolichospermum flos-aquae CCAP 1403/13F</name>
    <dbReference type="NCBI Taxonomy" id="315271"/>
    <lineage>
        <taxon>Bacteria</taxon>
        <taxon>Bacillati</taxon>
        <taxon>Cyanobacteriota</taxon>
        <taxon>Cyanophyceae</taxon>
        <taxon>Nostocales</taxon>
        <taxon>Aphanizomenonaceae</taxon>
        <taxon>Dolichospermum</taxon>
    </lineage>
</organism>
<dbReference type="Proteomes" id="UP000502433">
    <property type="component" value="Chromosome"/>
</dbReference>
<dbReference type="SUPFAM" id="SSF52540">
    <property type="entry name" value="P-loop containing nucleoside triphosphate hydrolases"/>
    <property type="match status" value="1"/>
</dbReference>
<dbReference type="Gene3D" id="3.40.50.300">
    <property type="entry name" value="P-loop containing nucleotide triphosphate hydrolases"/>
    <property type="match status" value="1"/>
</dbReference>
<dbReference type="AlphaFoldDB" id="A0A6H2BTQ6"/>
<feature type="repeat" description="WD" evidence="3">
    <location>
        <begin position="636"/>
        <end position="677"/>
    </location>
</feature>
<dbReference type="PROSITE" id="PS50294">
    <property type="entry name" value="WD_REPEATS_REGION"/>
    <property type="match status" value="11"/>
</dbReference>
<evidence type="ECO:0000313" key="7">
    <source>
        <dbReference type="Proteomes" id="UP000502433"/>
    </source>
</evidence>
<dbReference type="PROSITE" id="PS00678">
    <property type="entry name" value="WD_REPEATS_1"/>
    <property type="match status" value="7"/>
</dbReference>
<dbReference type="InterPro" id="IPR027417">
    <property type="entry name" value="P-loop_NTPase"/>
</dbReference>
<dbReference type="InterPro" id="IPR024977">
    <property type="entry name" value="Apc4-like_WD40_dom"/>
</dbReference>
<dbReference type="CDD" id="cd00200">
    <property type="entry name" value="WD40"/>
    <property type="match status" value="2"/>
</dbReference>
<dbReference type="SUPFAM" id="SSF50978">
    <property type="entry name" value="WD40 repeat-like"/>
    <property type="match status" value="2"/>
</dbReference>
<keyword evidence="2" id="KW-0677">Repeat</keyword>
<accession>A0A6H2BTQ6</accession>
<feature type="repeat" description="WD" evidence="3">
    <location>
        <begin position="926"/>
        <end position="967"/>
    </location>
</feature>
<feature type="repeat" description="WD" evidence="3">
    <location>
        <begin position="551"/>
        <end position="592"/>
    </location>
</feature>
<evidence type="ECO:0000313" key="6">
    <source>
        <dbReference type="EMBL" id="QJB42965.1"/>
    </source>
</evidence>
<feature type="domain" description="Anaphase-promoting complex subunit 4-like WD40" evidence="4">
    <location>
        <begin position="602"/>
        <end position="676"/>
    </location>
</feature>
<dbReference type="InterPro" id="IPR001680">
    <property type="entry name" value="WD40_rpt"/>
</dbReference>
<feature type="repeat" description="WD" evidence="3">
    <location>
        <begin position="892"/>
        <end position="919"/>
    </location>
</feature>
<dbReference type="InterPro" id="IPR020472">
    <property type="entry name" value="WD40_PAC1"/>
</dbReference>
<dbReference type="PANTHER" id="PTHR19879">
    <property type="entry name" value="TRANSCRIPTION INITIATION FACTOR TFIID"/>
    <property type="match status" value="1"/>
</dbReference>
<dbReference type="InterPro" id="IPR015943">
    <property type="entry name" value="WD40/YVTN_repeat-like_dom_sf"/>
</dbReference>
<evidence type="ECO:0000256" key="1">
    <source>
        <dbReference type="ARBA" id="ARBA00022574"/>
    </source>
</evidence>
<feature type="repeat" description="WD" evidence="3">
    <location>
        <begin position="967"/>
        <end position="1001"/>
    </location>
</feature>
<dbReference type="Gene3D" id="2.130.10.10">
    <property type="entry name" value="YVTN repeat-like/Quinoprotein amine dehydrogenase"/>
    <property type="match status" value="4"/>
</dbReference>
<dbReference type="InterPro" id="IPR055442">
    <property type="entry name" value="Beta-prop_EML-like_2nd"/>
</dbReference>
<feature type="repeat" description="WD" evidence="3">
    <location>
        <begin position="759"/>
        <end position="800"/>
    </location>
</feature>
<gene>
    <name evidence="6" type="ORF">HGD76_00615</name>
</gene>
<proteinExistence type="predicted"/>
<feature type="repeat" description="WD" evidence="3">
    <location>
        <begin position="1091"/>
        <end position="1126"/>
    </location>
</feature>
<dbReference type="KEGG" id="dfs:HGD76_00615"/>
<dbReference type="Pfam" id="PF14516">
    <property type="entry name" value="AAA_35"/>
    <property type="match status" value="1"/>
</dbReference>
<dbReference type="PANTHER" id="PTHR19879:SF9">
    <property type="entry name" value="TRANSCRIPTION INITIATION FACTOR TFIID SUBUNIT 5"/>
    <property type="match status" value="1"/>
</dbReference>
<dbReference type="Pfam" id="PF00400">
    <property type="entry name" value="WD40"/>
    <property type="match status" value="6"/>
</dbReference>
<dbReference type="InterPro" id="IPR036322">
    <property type="entry name" value="WD40_repeat_dom_sf"/>
</dbReference>
<evidence type="ECO:0000256" key="2">
    <source>
        <dbReference type="ARBA" id="ARBA00022737"/>
    </source>
</evidence>
<dbReference type="PRINTS" id="PR00320">
    <property type="entry name" value="GPROTEINBRPT"/>
</dbReference>
<evidence type="ECO:0000259" key="5">
    <source>
        <dbReference type="Pfam" id="PF23414"/>
    </source>
</evidence>
<dbReference type="RefSeq" id="WP_168694647.1">
    <property type="nucleotide sequence ID" value="NZ_CP051206.1"/>
</dbReference>
<dbReference type="Pfam" id="PF23414">
    <property type="entry name" value="Beta-prop_EML_2"/>
    <property type="match status" value="1"/>
</dbReference>
<reference evidence="6 7" key="1">
    <citation type="submission" date="2020-04" db="EMBL/GenBank/DDBJ databases">
        <title>Genome-Wide Identification of 5-Methylcytosine Sites in Bacterial Genomes By High-Throughput Sequencing of MspJI Restriction Fragments.</title>
        <authorList>
            <person name="Wu V."/>
        </authorList>
    </citation>
    <scope>NUCLEOTIDE SEQUENCE [LARGE SCALE GENOMIC DNA]</scope>
    <source>
        <strain evidence="6 7">CCAP 1403/13f</strain>
    </source>
</reference>
<dbReference type="EMBL" id="CP051206">
    <property type="protein sequence ID" value="QJB42965.1"/>
    <property type="molecule type" value="Genomic_DNA"/>
</dbReference>
<sequence>MTNFNYYKLGGSLEYQHPTYVIRQADSDLYEGLKNGDLCYVLNSRQMGKSSLRVHTMKQLKEEGIKCASVDLTRIGSHVTPSEWYGGLVSELLRGFGLSKKVNFGTWWREREFLPPKQRLSELIDDVLLTEFSGKIIIFIDEVDSILRISFKDDFFAFIRACYNQRADNPEYQRLTFCLLGVATPSNLIADKNRTPFNIGRAIELNGFQLNEVESLMQGLEDIVARPQTILSEVLNWTGGQPFLTQKLCQLICISSNSFPKFQEKEYVEKLVQTQIIENWEAQDEPEHLKTIRDRILQSSENQTGRLLGLYQQILQEGEIIADDSPEQTQLRLTGLIVKQQGKLRIYNCIYAEIFNQIWLDKVLANIRPYAQMLNIWVSSNFQDESRLLRGQSLQDARNWAADKGLSDLDRKFLDASQELEKRDIQKKLQIEAEASGILATANDVLLVANQKAKKRIQIGGGVLVITIVTAMATGTWANRMIKDIQLEKITSLSISSYALLNSNRELDALIAAIKAARQLKSATWTDANTKESVKLALQRAVYKVRERNRLEGHNDAVRSVTFSPNGKIIATASEDNTVRLWNINGKEIRKFIDNNQRFRNVKFSPDNKIIAAISANNTIEIWQINGEKLITLKGQDNQDNFMNSLCFIPDSEILAAPSQDNTIQLWSIDGQEIKTLKGHKFPIWSISCSLNSKNIITADLGGFIIIWSANGERIKTWKAGNQSIFDVSFSPDGKTIVTAGGDTTIKLWNLDGKELKTIGKHDNYVTSVSFSSDGQTIISGSADNTVKLWSIEGKELKTLKGHNNSVFSVSFNPDHKIIASASADNTVKLWNLDQEPKTLIGHSDSLWAINFSPDGKIIASAGDDKTIQLWSIDGQKLKSISPNSNLDWNRIWNITFSPDGNTIATVGFDQTVKIWSLDGENIKTFQGHKDQVIDVNFSPNGKILATASYDGTVKLWDINNQELRTLIGNGGRVRSVNFSPDGMMIASGHHDGTIKLWNLEGKNLKTFKGHNSYITNVRFSPDGKTIASSSQDKTIKLWSLEGQEIKTFKGHTAGVTKFSFSPDSKIIVSASSDGTIRLWNVENGQEIKTIEGHGYAFLNVSFSPDGKKIATVSDDGLVEIWNAETLDFDHLIDRGCNWLDNYLKNNSQVSNTDKNICN</sequence>
<feature type="repeat" description="WD" evidence="3">
    <location>
        <begin position="1008"/>
        <end position="1042"/>
    </location>
</feature>
<reference evidence="6 7" key="2">
    <citation type="submission" date="2020-04" db="EMBL/GenBank/DDBJ databases">
        <authorList>
            <person name="Fomenkov A."/>
            <person name="Anton B.P."/>
            <person name="Roberts R.J."/>
        </authorList>
    </citation>
    <scope>NUCLEOTIDE SEQUENCE [LARGE SCALE GENOMIC DNA]</scope>
    <source>
        <strain evidence="6 7">CCAP 1403/13f</strain>
    </source>
</reference>
<feature type="repeat" description="WD" evidence="3">
    <location>
        <begin position="840"/>
        <end position="881"/>
    </location>
</feature>
<feature type="repeat" description="WD" evidence="3">
    <location>
        <begin position="1049"/>
        <end position="1090"/>
    </location>
</feature>
<feature type="repeat" description="WD" evidence="3">
    <location>
        <begin position="718"/>
        <end position="759"/>
    </location>
</feature>
<dbReference type="Pfam" id="PF12894">
    <property type="entry name" value="ANAPC4_WD40"/>
    <property type="match status" value="1"/>
</dbReference>
<keyword evidence="1 3" id="KW-0853">WD repeat</keyword>